<keyword evidence="1" id="KW-0732">Signal</keyword>
<dbReference type="Proteomes" id="UP000001449">
    <property type="component" value="Chromosome 8"/>
</dbReference>
<keyword evidence="3" id="KW-1185">Reference proteome</keyword>
<evidence type="ECO:0000256" key="1">
    <source>
        <dbReference type="SAM" id="SignalP"/>
    </source>
</evidence>
<dbReference type="RefSeq" id="XP_002291811.1">
    <property type="nucleotide sequence ID" value="XM_002291775.1"/>
</dbReference>
<sequence length="162" mass="18343">MKLAVVITLPAFVSARVPGWFATVPRGGTEHLYPDAVSNVAHAYAHLSHNKEAEDEHHVLPVKSTSTKKVPSSKEEVDYHVEDFEDPFFQALLHNNDADSGVVNVKSASKQRVDEELFSKLDEKIFRRHRGEVSEEERKEEVDGKKVTYGLREFLEDSTLIE</sequence>
<accession>B8C709</accession>
<dbReference type="InParanoid" id="B8C709"/>
<reference evidence="2 3" key="1">
    <citation type="journal article" date="2004" name="Science">
        <title>The genome of the diatom Thalassiosira pseudonana: ecology, evolution, and metabolism.</title>
        <authorList>
            <person name="Armbrust E.V."/>
            <person name="Berges J.A."/>
            <person name="Bowler C."/>
            <person name="Green B.R."/>
            <person name="Martinez D."/>
            <person name="Putnam N.H."/>
            <person name="Zhou S."/>
            <person name="Allen A.E."/>
            <person name="Apt K.E."/>
            <person name="Bechner M."/>
            <person name="Brzezinski M.A."/>
            <person name="Chaal B.K."/>
            <person name="Chiovitti A."/>
            <person name="Davis A.K."/>
            <person name="Demarest M.S."/>
            <person name="Detter J.C."/>
            <person name="Glavina T."/>
            <person name="Goodstein D."/>
            <person name="Hadi M.Z."/>
            <person name="Hellsten U."/>
            <person name="Hildebrand M."/>
            <person name="Jenkins B.D."/>
            <person name="Jurka J."/>
            <person name="Kapitonov V.V."/>
            <person name="Kroger N."/>
            <person name="Lau W.W."/>
            <person name="Lane T.W."/>
            <person name="Larimer F.W."/>
            <person name="Lippmeier J.C."/>
            <person name="Lucas S."/>
            <person name="Medina M."/>
            <person name="Montsant A."/>
            <person name="Obornik M."/>
            <person name="Parker M.S."/>
            <person name="Palenik B."/>
            <person name="Pazour G.J."/>
            <person name="Richardson P.M."/>
            <person name="Rynearson T.A."/>
            <person name="Saito M.A."/>
            <person name="Schwartz D.C."/>
            <person name="Thamatrakoln K."/>
            <person name="Valentin K."/>
            <person name="Vardi A."/>
            <person name="Wilkerson F.P."/>
            <person name="Rokhsar D.S."/>
        </authorList>
    </citation>
    <scope>NUCLEOTIDE SEQUENCE [LARGE SCALE GENOMIC DNA]</scope>
    <source>
        <strain evidence="2 3">CCMP1335</strain>
    </source>
</reference>
<proteinExistence type="predicted"/>
<protein>
    <submittedName>
        <fullName evidence="2">Uncharacterized protein</fullName>
    </submittedName>
</protein>
<reference evidence="2 3" key="2">
    <citation type="journal article" date="2008" name="Nature">
        <title>The Phaeodactylum genome reveals the evolutionary history of diatom genomes.</title>
        <authorList>
            <person name="Bowler C."/>
            <person name="Allen A.E."/>
            <person name="Badger J.H."/>
            <person name="Grimwood J."/>
            <person name="Jabbari K."/>
            <person name="Kuo A."/>
            <person name="Maheswari U."/>
            <person name="Martens C."/>
            <person name="Maumus F."/>
            <person name="Otillar R.P."/>
            <person name="Rayko E."/>
            <person name="Salamov A."/>
            <person name="Vandepoele K."/>
            <person name="Beszteri B."/>
            <person name="Gruber A."/>
            <person name="Heijde M."/>
            <person name="Katinka M."/>
            <person name="Mock T."/>
            <person name="Valentin K."/>
            <person name="Verret F."/>
            <person name="Berges J.A."/>
            <person name="Brownlee C."/>
            <person name="Cadoret J.P."/>
            <person name="Chiovitti A."/>
            <person name="Choi C.J."/>
            <person name="Coesel S."/>
            <person name="De Martino A."/>
            <person name="Detter J.C."/>
            <person name="Durkin C."/>
            <person name="Falciatore A."/>
            <person name="Fournet J."/>
            <person name="Haruta M."/>
            <person name="Huysman M.J."/>
            <person name="Jenkins B.D."/>
            <person name="Jiroutova K."/>
            <person name="Jorgensen R.E."/>
            <person name="Joubert Y."/>
            <person name="Kaplan A."/>
            <person name="Kroger N."/>
            <person name="Kroth P.G."/>
            <person name="La Roche J."/>
            <person name="Lindquist E."/>
            <person name="Lommer M."/>
            <person name="Martin-Jezequel V."/>
            <person name="Lopez P.J."/>
            <person name="Lucas S."/>
            <person name="Mangogna M."/>
            <person name="McGinnis K."/>
            <person name="Medlin L.K."/>
            <person name="Montsant A."/>
            <person name="Oudot-Le Secq M.P."/>
            <person name="Napoli C."/>
            <person name="Obornik M."/>
            <person name="Parker M.S."/>
            <person name="Petit J.L."/>
            <person name="Porcel B.M."/>
            <person name="Poulsen N."/>
            <person name="Robison M."/>
            <person name="Rychlewski L."/>
            <person name="Rynearson T.A."/>
            <person name="Schmutz J."/>
            <person name="Shapiro H."/>
            <person name="Siaut M."/>
            <person name="Stanley M."/>
            <person name="Sussman M.R."/>
            <person name="Taylor A.R."/>
            <person name="Vardi A."/>
            <person name="von Dassow P."/>
            <person name="Vyverman W."/>
            <person name="Willis A."/>
            <person name="Wyrwicz L.S."/>
            <person name="Rokhsar D.S."/>
            <person name="Weissenbach J."/>
            <person name="Armbrust E.V."/>
            <person name="Green B.R."/>
            <person name="Van de Peer Y."/>
            <person name="Grigoriev I.V."/>
        </authorList>
    </citation>
    <scope>NUCLEOTIDE SEQUENCE [LARGE SCALE GENOMIC DNA]</scope>
    <source>
        <strain evidence="2 3">CCMP1335</strain>
    </source>
</reference>
<dbReference type="PaxDb" id="35128-Thaps7613"/>
<dbReference type="GeneID" id="7452817"/>
<feature type="signal peptide" evidence="1">
    <location>
        <begin position="1"/>
        <end position="15"/>
    </location>
</feature>
<dbReference type="HOGENOM" id="CLU_1638829_0_0_1"/>
<dbReference type="KEGG" id="tps:THAPSDRAFT_7613"/>
<dbReference type="AlphaFoldDB" id="B8C709"/>
<name>B8C709_THAPS</name>
<organism evidence="2 3">
    <name type="scientific">Thalassiosira pseudonana</name>
    <name type="common">Marine diatom</name>
    <name type="synonym">Cyclotella nana</name>
    <dbReference type="NCBI Taxonomy" id="35128"/>
    <lineage>
        <taxon>Eukaryota</taxon>
        <taxon>Sar</taxon>
        <taxon>Stramenopiles</taxon>
        <taxon>Ochrophyta</taxon>
        <taxon>Bacillariophyta</taxon>
        <taxon>Coscinodiscophyceae</taxon>
        <taxon>Thalassiosirophycidae</taxon>
        <taxon>Thalassiosirales</taxon>
        <taxon>Thalassiosiraceae</taxon>
        <taxon>Thalassiosira</taxon>
    </lineage>
</organism>
<dbReference type="EMBL" id="CM000644">
    <property type="protein sequence ID" value="EED90662.1"/>
    <property type="molecule type" value="Genomic_DNA"/>
</dbReference>
<evidence type="ECO:0000313" key="2">
    <source>
        <dbReference type="EMBL" id="EED90662.1"/>
    </source>
</evidence>
<gene>
    <name evidence="2" type="ORF">THAPSDRAFT_7613</name>
</gene>
<evidence type="ECO:0000313" key="3">
    <source>
        <dbReference type="Proteomes" id="UP000001449"/>
    </source>
</evidence>
<feature type="chain" id="PRO_5012836098" evidence="1">
    <location>
        <begin position="16"/>
        <end position="162"/>
    </location>
</feature>